<evidence type="ECO:0000313" key="1">
    <source>
        <dbReference type="EMBL" id="MFC5066381.1"/>
    </source>
</evidence>
<dbReference type="RefSeq" id="WP_378039670.1">
    <property type="nucleotide sequence ID" value="NZ_JBHSIV010000113.1"/>
</dbReference>
<sequence length="85" mass="9366">DRHLERVYELQRSSDARASEQAMPESLAVSFGAYLDELVEDPWSATRPAGVARTGTFGLGGRGVTLVTIHDDTDPPHVLIERIVY</sequence>
<dbReference type="Proteomes" id="UP001595947">
    <property type="component" value="Unassembled WGS sequence"/>
</dbReference>
<name>A0ABV9YX06_9PSEU</name>
<protein>
    <submittedName>
        <fullName evidence="1">Uncharacterized protein</fullName>
    </submittedName>
</protein>
<reference evidence="2" key="1">
    <citation type="journal article" date="2019" name="Int. J. Syst. Evol. Microbiol.">
        <title>The Global Catalogue of Microorganisms (GCM) 10K type strain sequencing project: providing services to taxonomists for standard genome sequencing and annotation.</title>
        <authorList>
            <consortium name="The Broad Institute Genomics Platform"/>
            <consortium name="The Broad Institute Genome Sequencing Center for Infectious Disease"/>
            <person name="Wu L."/>
            <person name="Ma J."/>
        </authorList>
    </citation>
    <scope>NUCLEOTIDE SEQUENCE [LARGE SCALE GENOMIC DNA]</scope>
    <source>
        <strain evidence="2">CGMCC 4.7093</strain>
    </source>
</reference>
<gene>
    <name evidence="1" type="ORF">ACFPBZ_29550</name>
</gene>
<feature type="non-terminal residue" evidence="1">
    <location>
        <position position="1"/>
    </location>
</feature>
<accession>A0ABV9YX06</accession>
<organism evidence="1 2">
    <name type="scientific">Actinomycetospora atypica</name>
    <dbReference type="NCBI Taxonomy" id="1290095"/>
    <lineage>
        <taxon>Bacteria</taxon>
        <taxon>Bacillati</taxon>
        <taxon>Actinomycetota</taxon>
        <taxon>Actinomycetes</taxon>
        <taxon>Pseudonocardiales</taxon>
        <taxon>Pseudonocardiaceae</taxon>
        <taxon>Actinomycetospora</taxon>
    </lineage>
</organism>
<dbReference type="EMBL" id="JBHSIV010000113">
    <property type="protein sequence ID" value="MFC5066381.1"/>
    <property type="molecule type" value="Genomic_DNA"/>
</dbReference>
<evidence type="ECO:0000313" key="2">
    <source>
        <dbReference type="Proteomes" id="UP001595947"/>
    </source>
</evidence>
<comment type="caution">
    <text evidence="1">The sequence shown here is derived from an EMBL/GenBank/DDBJ whole genome shotgun (WGS) entry which is preliminary data.</text>
</comment>
<proteinExistence type="predicted"/>
<keyword evidence="2" id="KW-1185">Reference proteome</keyword>